<reference evidence="2 3" key="1">
    <citation type="journal article" date="2019" name="Nat. Microbiol.">
        <title>Mediterranean grassland soil C-N compound turnover is dependent on rainfall and depth, and is mediated by genomically divergent microorganisms.</title>
        <authorList>
            <person name="Diamond S."/>
            <person name="Andeer P.F."/>
            <person name="Li Z."/>
            <person name="Crits-Christoph A."/>
            <person name="Burstein D."/>
            <person name="Anantharaman K."/>
            <person name="Lane K.R."/>
            <person name="Thomas B.C."/>
            <person name="Pan C."/>
            <person name="Northen T.R."/>
            <person name="Banfield J.F."/>
        </authorList>
    </citation>
    <scope>NUCLEOTIDE SEQUENCE [LARGE SCALE GENOMIC DNA]</scope>
    <source>
        <strain evidence="2">WS_3</strain>
    </source>
</reference>
<dbReference type="Proteomes" id="UP000320184">
    <property type="component" value="Unassembled WGS sequence"/>
</dbReference>
<dbReference type="EMBL" id="VBOT01000063">
    <property type="protein sequence ID" value="TMQ51630.1"/>
    <property type="molecule type" value="Genomic_DNA"/>
</dbReference>
<proteinExistence type="predicted"/>
<dbReference type="Pfam" id="PF07617">
    <property type="entry name" value="DUF1579"/>
    <property type="match status" value="1"/>
</dbReference>
<gene>
    <name evidence="2" type="ORF">E6K73_05300</name>
</gene>
<name>A0A538SJS5_UNCEI</name>
<accession>A0A538SJS5</accession>
<evidence type="ECO:0000256" key="1">
    <source>
        <dbReference type="SAM" id="SignalP"/>
    </source>
</evidence>
<evidence type="ECO:0000313" key="3">
    <source>
        <dbReference type="Proteomes" id="UP000320184"/>
    </source>
</evidence>
<organism evidence="2 3">
    <name type="scientific">Eiseniibacteriota bacterium</name>
    <dbReference type="NCBI Taxonomy" id="2212470"/>
    <lineage>
        <taxon>Bacteria</taxon>
        <taxon>Candidatus Eiseniibacteriota</taxon>
    </lineage>
</organism>
<sequence length="196" mass="21602">MARKMVCIAALVSFLAGAALAAENKAADPKAMEEAIMKASTPGAEHQRLAALEGQWKATVKMWMDPSKPPETSEGTSEMKMILGGRYLEQSHKGTAMGQPFEGVGLTAYDNMKKKYVSTWIDNMGTGVLTWEGLYDASSNSITMMGEYMDPMSGKMKKSRTVTKIVSPDQQVFEMYDKAPGAKEMKVMEITYDRMK</sequence>
<feature type="signal peptide" evidence="1">
    <location>
        <begin position="1"/>
        <end position="21"/>
    </location>
</feature>
<feature type="chain" id="PRO_5022076280" evidence="1">
    <location>
        <begin position="22"/>
        <end position="196"/>
    </location>
</feature>
<dbReference type="AlphaFoldDB" id="A0A538SJS5"/>
<comment type="caution">
    <text evidence="2">The sequence shown here is derived from an EMBL/GenBank/DDBJ whole genome shotgun (WGS) entry which is preliminary data.</text>
</comment>
<protein>
    <submittedName>
        <fullName evidence="2">DUF1579 domain-containing protein</fullName>
    </submittedName>
</protein>
<evidence type="ECO:0000313" key="2">
    <source>
        <dbReference type="EMBL" id="TMQ51630.1"/>
    </source>
</evidence>
<keyword evidence="1" id="KW-0732">Signal</keyword>
<dbReference type="InterPro" id="IPR011473">
    <property type="entry name" value="DUF1579"/>
</dbReference>